<dbReference type="PANTHER" id="PTHR30203:SF24">
    <property type="entry name" value="BLR4935 PROTEIN"/>
    <property type="match status" value="1"/>
</dbReference>
<dbReference type="RefSeq" id="WP_289364123.1">
    <property type="nucleotide sequence ID" value="NZ_JAUCBP010000006.1"/>
</dbReference>
<dbReference type="InterPro" id="IPR010131">
    <property type="entry name" value="MdtP/NodT-like"/>
</dbReference>
<comment type="caution">
    <text evidence="2">The sequence shown here is derived from an EMBL/GenBank/DDBJ whole genome shotgun (WGS) entry which is preliminary data.</text>
</comment>
<dbReference type="SUPFAM" id="SSF56954">
    <property type="entry name" value="Outer membrane efflux proteins (OEP)"/>
    <property type="match status" value="1"/>
</dbReference>
<keyword evidence="3" id="KW-1185">Reference proteome</keyword>
<accession>A0ABT7SWJ0</accession>
<dbReference type="PANTHER" id="PTHR30203">
    <property type="entry name" value="OUTER MEMBRANE CATION EFFLUX PROTEIN"/>
    <property type="match status" value="1"/>
</dbReference>
<name>A0ABT7SWJ0_9ALTE</name>
<evidence type="ECO:0000313" key="3">
    <source>
        <dbReference type="Proteomes" id="UP001234343"/>
    </source>
</evidence>
<proteinExistence type="inferred from homology"/>
<evidence type="ECO:0000256" key="1">
    <source>
        <dbReference type="ARBA" id="ARBA00007613"/>
    </source>
</evidence>
<protein>
    <submittedName>
        <fullName evidence="2">TolC family protein</fullName>
    </submittedName>
</protein>
<dbReference type="Pfam" id="PF02321">
    <property type="entry name" value="OEP"/>
    <property type="match status" value="1"/>
</dbReference>
<gene>
    <name evidence="2" type="ORF">QTP81_04905</name>
</gene>
<reference evidence="2 3" key="1">
    <citation type="submission" date="2023-06" db="EMBL/GenBank/DDBJ databases">
        <title>Alteromonas sp. ASW11-36 isolated from intertidal sand.</title>
        <authorList>
            <person name="Li Y."/>
        </authorList>
    </citation>
    <scope>NUCLEOTIDE SEQUENCE [LARGE SCALE GENOMIC DNA]</scope>
    <source>
        <strain evidence="2 3">ASW11-36</strain>
    </source>
</reference>
<dbReference type="EMBL" id="JAUCBP010000006">
    <property type="protein sequence ID" value="MDM7859934.1"/>
    <property type="molecule type" value="Genomic_DNA"/>
</dbReference>
<sequence length="506" mass="56036">MDLLQIARKRLFSFNNQDWSHHRASSNKTLTSAILLLSLCASSAWTFAKELRLTNENGESTLSLENAINIAQTRDDWLIKSRVEQQRLITLSEGANVLPDPTLSVGFLNLPTDSLALDQEPMTQLKVGVSQMFPRGDTLSLQEAQLQQMADIQPIKRADRRQKVALQTTLLWLDAYQSQASYAIVKDAEPLFDKLGDIVSAGYTSSTGKANQQDLIRAELELVRLQDRLVTLSTQQRFALSKLTQFLSEAGQTTNHTNSVATHYTSVSALPSEQLQFLPHDKQALLTSDSVDEYTLYSMLINHPLVVAIDQRISAEQIGVNIAQQSHKPQYGVNASYALRDDTPVAQGGNSRADFFSIGMSVSLPLFSTAKQDAQVSSSIQRVEITKTEKRLLLRELIAGLKSSIDQYQGASQRLNVYRDQILPQMSQQTDAVLNAYTNDLGDFSEVVRAKIAELDAQITTVNIDVAKRKALATIEYYFSEYHTGAQSTADASRLSSSTERAGGIK</sequence>
<dbReference type="InterPro" id="IPR003423">
    <property type="entry name" value="OMP_efflux"/>
</dbReference>
<organism evidence="2 3">
    <name type="scientific">Alteromonas arenosi</name>
    <dbReference type="NCBI Taxonomy" id="3055817"/>
    <lineage>
        <taxon>Bacteria</taxon>
        <taxon>Pseudomonadati</taxon>
        <taxon>Pseudomonadota</taxon>
        <taxon>Gammaproteobacteria</taxon>
        <taxon>Alteromonadales</taxon>
        <taxon>Alteromonadaceae</taxon>
        <taxon>Alteromonas/Salinimonas group</taxon>
        <taxon>Alteromonas</taxon>
    </lineage>
</organism>
<dbReference type="Proteomes" id="UP001234343">
    <property type="component" value="Unassembled WGS sequence"/>
</dbReference>
<dbReference type="Gene3D" id="1.20.1600.10">
    <property type="entry name" value="Outer membrane efflux proteins (OEP)"/>
    <property type="match status" value="1"/>
</dbReference>
<evidence type="ECO:0000313" key="2">
    <source>
        <dbReference type="EMBL" id="MDM7859934.1"/>
    </source>
</evidence>
<comment type="similarity">
    <text evidence="1">Belongs to the outer membrane factor (OMF) (TC 1.B.17) family.</text>
</comment>